<dbReference type="AlphaFoldDB" id="U2QFL0"/>
<dbReference type="PANTHER" id="PTHR43265:SF1">
    <property type="entry name" value="ESTERASE ESTD"/>
    <property type="match status" value="1"/>
</dbReference>
<dbReference type="InterPro" id="IPR022742">
    <property type="entry name" value="Hydrolase_4"/>
</dbReference>
<sequence>MKHNYFKTAITLMMAVFAFQVQGQGLQGDWTGKLDLGAQKLSLVFHIDAVGKKVTLDVPEQGATGIPMTVNHLSDDSISVLVPQIKMSFSGRLATDELHGTFTQGPITQPVVCIRGQRKYLRPQEPTPPLPYPTEEVVFKNDKAGVTLSATLTYPKDFKRGKTPVVLFVTGSGPQNRDEELFFHKPFLVIADALAKAGIASLRYDDRGVGKSTGKFGEATTFDFADDAAAGLQYLRDRKEFGKVGLVGHSEGGMIAFILGSRKKTDFVVSLAGPATRIDTMMCMQFNKLARAKGATADVVNSAENARKMLLAMNPSAWTKVFVDLDMVPYVKEVACPVFHANGSLDLNVPAELTIPALRLHLPPNRKTLIKEYGGLNHEFQHATTGNPEECVNIEETFAPEVLNDMTTWINKL</sequence>
<evidence type="ECO:0000313" key="3">
    <source>
        <dbReference type="EMBL" id="ERK40103.1"/>
    </source>
</evidence>
<proteinExistence type="predicted"/>
<keyword evidence="3" id="KW-0378">Hydrolase</keyword>
<dbReference type="PANTHER" id="PTHR43265">
    <property type="entry name" value="ESTERASE ESTD"/>
    <property type="match status" value="1"/>
</dbReference>
<organism evidence="3 4">
    <name type="scientific">Segatella baroniae F0067</name>
    <dbReference type="NCBI Taxonomy" id="1115809"/>
    <lineage>
        <taxon>Bacteria</taxon>
        <taxon>Pseudomonadati</taxon>
        <taxon>Bacteroidota</taxon>
        <taxon>Bacteroidia</taxon>
        <taxon>Bacteroidales</taxon>
        <taxon>Prevotellaceae</taxon>
        <taxon>Segatella</taxon>
    </lineage>
</organism>
<feature type="domain" description="Serine aminopeptidase S33" evidence="2">
    <location>
        <begin position="190"/>
        <end position="290"/>
    </location>
</feature>
<dbReference type="PATRIC" id="fig|1115809.3.peg.870"/>
<reference evidence="3 4" key="1">
    <citation type="submission" date="2013-08" db="EMBL/GenBank/DDBJ databases">
        <authorList>
            <person name="Durkin A.S."/>
            <person name="Haft D.R."/>
            <person name="McCorrison J."/>
            <person name="Torralba M."/>
            <person name="Gillis M."/>
            <person name="Haft D.H."/>
            <person name="Methe B."/>
            <person name="Sutton G."/>
            <person name="Nelson K.E."/>
        </authorList>
    </citation>
    <scope>NUCLEOTIDE SEQUENCE [LARGE SCALE GENOMIC DNA]</scope>
    <source>
        <strain evidence="3 4">F0067</strain>
    </source>
</reference>
<gene>
    <name evidence="3" type="ORF">HMPREF9135_0382</name>
</gene>
<dbReference type="InterPro" id="IPR053145">
    <property type="entry name" value="AB_hydrolase_Est10"/>
</dbReference>
<dbReference type="EMBL" id="AWEY01000008">
    <property type="protein sequence ID" value="ERK40103.1"/>
    <property type="molecule type" value="Genomic_DNA"/>
</dbReference>
<name>U2QFL0_9BACT</name>
<evidence type="ECO:0000259" key="2">
    <source>
        <dbReference type="Pfam" id="PF12146"/>
    </source>
</evidence>
<dbReference type="SUPFAM" id="SSF53474">
    <property type="entry name" value="alpha/beta-Hydrolases"/>
    <property type="match status" value="1"/>
</dbReference>
<evidence type="ECO:0000313" key="4">
    <source>
        <dbReference type="Proteomes" id="UP000016648"/>
    </source>
</evidence>
<dbReference type="Proteomes" id="UP000016648">
    <property type="component" value="Unassembled WGS sequence"/>
</dbReference>
<evidence type="ECO:0000256" key="1">
    <source>
        <dbReference type="SAM" id="SignalP"/>
    </source>
</evidence>
<keyword evidence="4" id="KW-1185">Reference proteome</keyword>
<protein>
    <submittedName>
        <fullName evidence="3">Alpha/beta hydrolase family protein</fullName>
    </submittedName>
</protein>
<comment type="caution">
    <text evidence="3">The sequence shown here is derived from an EMBL/GenBank/DDBJ whole genome shotgun (WGS) entry which is preliminary data.</text>
</comment>
<dbReference type="Gene3D" id="3.40.50.1820">
    <property type="entry name" value="alpha/beta hydrolase"/>
    <property type="match status" value="1"/>
</dbReference>
<dbReference type="InterPro" id="IPR029058">
    <property type="entry name" value="AB_hydrolase_fold"/>
</dbReference>
<dbReference type="Pfam" id="PF12146">
    <property type="entry name" value="Hydrolase_4"/>
    <property type="match status" value="1"/>
</dbReference>
<dbReference type="RefSeq" id="WP_021589232.1">
    <property type="nucleotide sequence ID" value="NZ_AWEY01000008.1"/>
</dbReference>
<feature type="chain" id="PRO_5004633210" evidence="1">
    <location>
        <begin position="24"/>
        <end position="413"/>
    </location>
</feature>
<dbReference type="GO" id="GO:0052689">
    <property type="term" value="F:carboxylic ester hydrolase activity"/>
    <property type="evidence" value="ECO:0007669"/>
    <property type="project" value="TreeGrafter"/>
</dbReference>
<accession>U2QFL0</accession>
<keyword evidence="1" id="KW-0732">Signal</keyword>
<feature type="signal peptide" evidence="1">
    <location>
        <begin position="1"/>
        <end position="23"/>
    </location>
</feature>